<reference evidence="1 2" key="1">
    <citation type="submission" date="2015-03" db="EMBL/GenBank/DDBJ databases">
        <title>Genome sequencing of Methylobacterium aquaticum DSM16371 type strain.</title>
        <authorList>
            <person name="Chaudhry V."/>
            <person name="Patil P.B."/>
        </authorList>
    </citation>
    <scope>NUCLEOTIDE SEQUENCE [LARGE SCALE GENOMIC DNA]</scope>
    <source>
        <strain evidence="1 2">DSM 16371</strain>
    </source>
</reference>
<organism evidence="1 2">
    <name type="scientific">Methylobacterium aquaticum</name>
    <dbReference type="NCBI Taxonomy" id="270351"/>
    <lineage>
        <taxon>Bacteria</taxon>
        <taxon>Pseudomonadati</taxon>
        <taxon>Pseudomonadota</taxon>
        <taxon>Alphaproteobacteria</taxon>
        <taxon>Hyphomicrobiales</taxon>
        <taxon>Methylobacteriaceae</taxon>
        <taxon>Methylobacterium</taxon>
    </lineage>
</organism>
<gene>
    <name evidence="1" type="ORF">VP06_10550</name>
</gene>
<evidence type="ECO:0000313" key="2">
    <source>
        <dbReference type="Proteomes" id="UP000035929"/>
    </source>
</evidence>
<sequence>MSQPADTKAVLALLRERVGAAGSHRSWAASVGLSHTYVCEVARGAKPPGPRLLAALGLQSHTVYTLAPREAAHA</sequence>
<dbReference type="AlphaFoldDB" id="A0A0J6SS55"/>
<dbReference type="Proteomes" id="UP000035929">
    <property type="component" value="Unassembled WGS sequence"/>
</dbReference>
<dbReference type="PATRIC" id="fig|270351.6.peg.7009"/>
<dbReference type="RefSeq" id="WP_048463715.1">
    <property type="nucleotide sequence ID" value="NZ_LABX01000072.1"/>
</dbReference>
<dbReference type="EMBL" id="LABX01000072">
    <property type="protein sequence ID" value="KMO36213.1"/>
    <property type="molecule type" value="Genomic_DNA"/>
</dbReference>
<name>A0A0J6SS55_9HYPH</name>
<protein>
    <recommendedName>
        <fullName evidence="3">XRE family transcriptional regulator</fullName>
    </recommendedName>
</protein>
<comment type="caution">
    <text evidence="1">The sequence shown here is derived from an EMBL/GenBank/DDBJ whole genome shotgun (WGS) entry which is preliminary data.</text>
</comment>
<accession>A0A0J6SS55</accession>
<evidence type="ECO:0000313" key="1">
    <source>
        <dbReference type="EMBL" id="KMO36213.1"/>
    </source>
</evidence>
<evidence type="ECO:0008006" key="3">
    <source>
        <dbReference type="Google" id="ProtNLM"/>
    </source>
</evidence>
<proteinExistence type="predicted"/>